<dbReference type="InterPro" id="IPR044759">
    <property type="entry name" value="bZIP_RF2"/>
</dbReference>
<protein>
    <submittedName>
        <fullName evidence="9">Basic-leucine zipper domain</fullName>
    </submittedName>
</protein>
<keyword evidence="4" id="KW-0804">Transcription</keyword>
<reference evidence="9 10" key="1">
    <citation type="journal article" date="2017" name="Mol. Plant">
        <title>The Genome of Medicinal Plant Macleaya cordata Provides New Insights into Benzylisoquinoline Alkaloids Metabolism.</title>
        <authorList>
            <person name="Liu X."/>
            <person name="Liu Y."/>
            <person name="Huang P."/>
            <person name="Ma Y."/>
            <person name="Qing Z."/>
            <person name="Tang Q."/>
            <person name="Cao H."/>
            <person name="Cheng P."/>
            <person name="Zheng Y."/>
            <person name="Yuan Z."/>
            <person name="Zhou Y."/>
            <person name="Liu J."/>
            <person name="Tang Z."/>
            <person name="Zhuo Y."/>
            <person name="Zhang Y."/>
            <person name="Yu L."/>
            <person name="Huang J."/>
            <person name="Yang P."/>
            <person name="Peng Q."/>
            <person name="Zhang J."/>
            <person name="Jiang W."/>
            <person name="Zhang Z."/>
            <person name="Lin K."/>
            <person name="Ro D.K."/>
            <person name="Chen X."/>
            <person name="Xiong X."/>
            <person name="Shang Y."/>
            <person name="Huang S."/>
            <person name="Zeng J."/>
        </authorList>
    </citation>
    <scope>NUCLEOTIDE SEQUENCE [LARGE SCALE GENOMIC DNA]</scope>
    <source>
        <strain evidence="10">cv. BLH2017</strain>
        <tissue evidence="9">Root</tissue>
    </source>
</reference>
<keyword evidence="5" id="KW-0539">Nucleus</keyword>
<dbReference type="PANTHER" id="PTHR13690:SF86">
    <property type="entry name" value="TRANSCRIPTION FACTOR VIP1"/>
    <property type="match status" value="1"/>
</dbReference>
<dbReference type="EMBL" id="MVGT01000298">
    <property type="protein sequence ID" value="OVA19040.1"/>
    <property type="molecule type" value="Genomic_DNA"/>
</dbReference>
<dbReference type="OMA" id="QFYSGQT"/>
<dbReference type="OrthoDB" id="1435597at2759"/>
<gene>
    <name evidence="9" type="ORF">BVC80_6787g1</name>
</gene>
<keyword evidence="2" id="KW-0805">Transcription regulation</keyword>
<feature type="coiled-coil region" evidence="6">
    <location>
        <begin position="221"/>
        <end position="269"/>
    </location>
</feature>
<feature type="domain" description="BZIP" evidence="8">
    <location>
        <begin position="196"/>
        <end position="259"/>
    </location>
</feature>
<feature type="region of interest" description="Disordered" evidence="7">
    <location>
        <begin position="1"/>
        <end position="40"/>
    </location>
</feature>
<dbReference type="GO" id="GO:0005634">
    <property type="term" value="C:nucleus"/>
    <property type="evidence" value="ECO:0007669"/>
    <property type="project" value="UniProtKB-SubCell"/>
</dbReference>
<name>A0A200R8M2_MACCD</name>
<keyword evidence="6" id="KW-0175">Coiled coil</keyword>
<organism evidence="9 10">
    <name type="scientific">Macleaya cordata</name>
    <name type="common">Five-seeded plume-poppy</name>
    <name type="synonym">Bocconia cordata</name>
    <dbReference type="NCBI Taxonomy" id="56857"/>
    <lineage>
        <taxon>Eukaryota</taxon>
        <taxon>Viridiplantae</taxon>
        <taxon>Streptophyta</taxon>
        <taxon>Embryophyta</taxon>
        <taxon>Tracheophyta</taxon>
        <taxon>Spermatophyta</taxon>
        <taxon>Magnoliopsida</taxon>
        <taxon>Ranunculales</taxon>
        <taxon>Papaveraceae</taxon>
        <taxon>Papaveroideae</taxon>
        <taxon>Macleaya</taxon>
    </lineage>
</organism>
<dbReference type="InterPro" id="IPR004827">
    <property type="entry name" value="bZIP"/>
</dbReference>
<dbReference type="GO" id="GO:0003677">
    <property type="term" value="F:DNA binding"/>
    <property type="evidence" value="ECO:0007669"/>
    <property type="project" value="UniProtKB-KW"/>
</dbReference>
<keyword evidence="10" id="KW-1185">Reference proteome</keyword>
<dbReference type="Gene3D" id="1.20.5.170">
    <property type="match status" value="1"/>
</dbReference>
<evidence type="ECO:0000256" key="5">
    <source>
        <dbReference type="ARBA" id="ARBA00023242"/>
    </source>
</evidence>
<dbReference type="Pfam" id="PF00170">
    <property type="entry name" value="bZIP_1"/>
    <property type="match status" value="1"/>
</dbReference>
<dbReference type="GO" id="GO:0003700">
    <property type="term" value="F:DNA-binding transcription factor activity"/>
    <property type="evidence" value="ECO:0007669"/>
    <property type="project" value="InterPro"/>
</dbReference>
<evidence type="ECO:0000256" key="4">
    <source>
        <dbReference type="ARBA" id="ARBA00023163"/>
    </source>
</evidence>
<dbReference type="SMART" id="SM00338">
    <property type="entry name" value="BRLZ"/>
    <property type="match status" value="1"/>
</dbReference>
<dbReference type="STRING" id="56857.A0A200R8M2"/>
<feature type="region of interest" description="Disordered" evidence="7">
    <location>
        <begin position="66"/>
        <end position="100"/>
    </location>
</feature>
<comment type="subcellular location">
    <subcellularLocation>
        <location evidence="1">Nucleus</location>
    </subcellularLocation>
</comment>
<evidence type="ECO:0000256" key="2">
    <source>
        <dbReference type="ARBA" id="ARBA00023015"/>
    </source>
</evidence>
<dbReference type="CDD" id="cd14703">
    <property type="entry name" value="bZIP_plant_RF2"/>
    <property type="match status" value="1"/>
</dbReference>
<evidence type="ECO:0000313" key="9">
    <source>
        <dbReference type="EMBL" id="OVA19040.1"/>
    </source>
</evidence>
<feature type="compositionally biased region" description="Polar residues" evidence="7">
    <location>
        <begin position="1"/>
        <end position="12"/>
    </location>
</feature>
<dbReference type="PROSITE" id="PS50217">
    <property type="entry name" value="BZIP"/>
    <property type="match status" value="1"/>
</dbReference>
<dbReference type="Proteomes" id="UP000195402">
    <property type="component" value="Unassembled WGS sequence"/>
</dbReference>
<accession>A0A200R8M2</accession>
<dbReference type="FunCoup" id="A0A200R8M2">
    <property type="interactions" value="889"/>
</dbReference>
<dbReference type="PANTHER" id="PTHR13690">
    <property type="entry name" value="TRANSCRIPTION FACTOR POSF21-RELATED"/>
    <property type="match status" value="1"/>
</dbReference>
<proteinExistence type="predicted"/>
<keyword evidence="3" id="KW-0238">DNA-binding</keyword>
<evidence type="ECO:0000256" key="1">
    <source>
        <dbReference type="ARBA" id="ARBA00004123"/>
    </source>
</evidence>
<evidence type="ECO:0000256" key="6">
    <source>
        <dbReference type="SAM" id="Coils"/>
    </source>
</evidence>
<dbReference type="SUPFAM" id="SSF57959">
    <property type="entry name" value="Leucine zipper domain"/>
    <property type="match status" value="1"/>
</dbReference>
<dbReference type="FunFam" id="1.20.5.170:FF:000083">
    <property type="entry name" value="Transcription factor VIP1"/>
    <property type="match status" value="1"/>
</dbReference>
<evidence type="ECO:0000259" key="8">
    <source>
        <dbReference type="PROSITE" id="PS50217"/>
    </source>
</evidence>
<evidence type="ECO:0000256" key="7">
    <source>
        <dbReference type="SAM" id="MobiDB-lite"/>
    </source>
</evidence>
<dbReference type="AlphaFoldDB" id="A0A200R8M2"/>
<sequence>MEPQYNETQTGKPFSGPFPSRIDIEQMPETPQRGSHHRRAQSETFFRFPDDILFDTDVDFNLSGIDIPSMSEENDDSRGNNSGFPMPVDSGKSDESNGGEKFMGNVAGTTNHFRSLSVGAEFFEGLGFQPSPVVGGGGGGGGEVEKFGGKGGVQERRMHRHSNSMDGSSSSFEAESMEYAKKAMGPDRLAELALMDPKRAKRILANRQSAARSKERKIRYTSELERKVQTLQTEATTLSAQVTLLQRDTTGLTNENKELKLRLQAMEQQAHLRDALNETLRDEVQRLKISTGQVQSVHGNSYNRGQPPPFFSHSQPMRHFGIPQTQQQLLQVSQSSSNNQASGGQPQHGNMDFHQRV</sequence>
<dbReference type="InterPro" id="IPR046347">
    <property type="entry name" value="bZIP_sf"/>
</dbReference>
<comment type="caution">
    <text evidence="9">The sequence shown here is derived from an EMBL/GenBank/DDBJ whole genome shotgun (WGS) entry which is preliminary data.</text>
</comment>
<feature type="compositionally biased region" description="Low complexity" evidence="7">
    <location>
        <begin position="326"/>
        <end position="347"/>
    </location>
</feature>
<evidence type="ECO:0000313" key="10">
    <source>
        <dbReference type="Proteomes" id="UP000195402"/>
    </source>
</evidence>
<dbReference type="InParanoid" id="A0A200R8M2"/>
<evidence type="ECO:0000256" key="3">
    <source>
        <dbReference type="ARBA" id="ARBA00023125"/>
    </source>
</evidence>
<feature type="region of interest" description="Disordered" evidence="7">
    <location>
        <begin position="326"/>
        <end position="357"/>
    </location>
</feature>